<proteinExistence type="predicted"/>
<dbReference type="Proteomes" id="UP000193642">
    <property type="component" value="Unassembled WGS sequence"/>
</dbReference>
<reference evidence="2 3" key="1">
    <citation type="submission" date="2016-07" db="EMBL/GenBank/DDBJ databases">
        <title>Pervasive Adenine N6-methylation of Active Genes in Fungi.</title>
        <authorList>
            <consortium name="DOE Joint Genome Institute"/>
            <person name="Mondo S.J."/>
            <person name="Dannebaum R.O."/>
            <person name="Kuo R.C."/>
            <person name="Labutti K."/>
            <person name="Haridas S."/>
            <person name="Kuo A."/>
            <person name="Salamov A."/>
            <person name="Ahrendt S.R."/>
            <person name="Lipzen A."/>
            <person name="Sullivan W."/>
            <person name="Andreopoulos W.B."/>
            <person name="Clum A."/>
            <person name="Lindquist E."/>
            <person name="Daum C."/>
            <person name="Ramamoorthy G.K."/>
            <person name="Gryganskyi A."/>
            <person name="Culley D."/>
            <person name="Magnuson J.K."/>
            <person name="James T.Y."/>
            <person name="O'Malley M.A."/>
            <person name="Stajich J.E."/>
            <person name="Spatafora J.W."/>
            <person name="Visel A."/>
            <person name="Grigoriev I.V."/>
        </authorList>
    </citation>
    <scope>NUCLEOTIDE SEQUENCE [LARGE SCALE GENOMIC DNA]</scope>
    <source>
        <strain evidence="2 3">JEL800</strain>
    </source>
</reference>
<dbReference type="AlphaFoldDB" id="A0A1Y2BC76"/>
<evidence type="ECO:0000256" key="1">
    <source>
        <dbReference type="SAM" id="Phobius"/>
    </source>
</evidence>
<evidence type="ECO:0000313" key="3">
    <source>
        <dbReference type="Proteomes" id="UP000193642"/>
    </source>
</evidence>
<keyword evidence="1" id="KW-0472">Membrane</keyword>
<gene>
    <name evidence="2" type="ORF">BCR33DRAFT_744100</name>
</gene>
<protein>
    <submittedName>
        <fullName evidence="2">Uncharacterized protein</fullName>
    </submittedName>
</protein>
<name>A0A1Y2BC76_9FUNG</name>
<keyword evidence="3" id="KW-1185">Reference proteome</keyword>
<keyword evidence="1" id="KW-1133">Transmembrane helix</keyword>
<organism evidence="2 3">
    <name type="scientific">Rhizoclosmatium globosum</name>
    <dbReference type="NCBI Taxonomy" id="329046"/>
    <lineage>
        <taxon>Eukaryota</taxon>
        <taxon>Fungi</taxon>
        <taxon>Fungi incertae sedis</taxon>
        <taxon>Chytridiomycota</taxon>
        <taxon>Chytridiomycota incertae sedis</taxon>
        <taxon>Chytridiomycetes</taxon>
        <taxon>Chytridiales</taxon>
        <taxon>Chytriomycetaceae</taxon>
        <taxon>Rhizoclosmatium</taxon>
    </lineage>
</organism>
<accession>A0A1Y2BC76</accession>
<keyword evidence="1" id="KW-0812">Transmembrane</keyword>
<sequence>MCANLGADVGLFVTCVNDLCGPAKDLKSKDDLWKTVSALNLIPDNCSILLNKKVVYSFSQNTDQTGIIAKDENGKLVAGSVTTSTSTTTSTKTTGTTTATTTAAAVVNATPARTTTIVKTTAKAQTNIVVSGASETIMFSIIGFVFSVFMV</sequence>
<dbReference type="EMBL" id="MCGO01000071">
    <property type="protein sequence ID" value="ORY32442.1"/>
    <property type="molecule type" value="Genomic_DNA"/>
</dbReference>
<feature type="transmembrane region" description="Helical" evidence="1">
    <location>
        <begin position="128"/>
        <end position="150"/>
    </location>
</feature>
<evidence type="ECO:0000313" key="2">
    <source>
        <dbReference type="EMBL" id="ORY32442.1"/>
    </source>
</evidence>
<comment type="caution">
    <text evidence="2">The sequence shown here is derived from an EMBL/GenBank/DDBJ whole genome shotgun (WGS) entry which is preliminary data.</text>
</comment>